<evidence type="ECO:0000256" key="3">
    <source>
        <dbReference type="ARBA" id="ARBA00022692"/>
    </source>
</evidence>
<organism evidence="7 8">
    <name type="scientific">Deinococcus hohokamensis</name>
    <dbReference type="NCBI Taxonomy" id="309883"/>
    <lineage>
        <taxon>Bacteria</taxon>
        <taxon>Thermotogati</taxon>
        <taxon>Deinococcota</taxon>
        <taxon>Deinococci</taxon>
        <taxon>Deinococcales</taxon>
        <taxon>Deinococcaceae</taxon>
        <taxon>Deinococcus</taxon>
    </lineage>
</organism>
<dbReference type="PANTHER" id="PTHR30341:SF0">
    <property type="entry name" value="NA(+)_H(+) ANTIPORTER NHAA"/>
    <property type="match status" value="1"/>
</dbReference>
<dbReference type="InterPro" id="IPR023171">
    <property type="entry name" value="Na/H_antiporter_dom_sf"/>
</dbReference>
<dbReference type="Proteomes" id="UP001595952">
    <property type="component" value="Unassembled WGS sequence"/>
</dbReference>
<evidence type="ECO:0000313" key="8">
    <source>
        <dbReference type="Proteomes" id="UP001595952"/>
    </source>
</evidence>
<evidence type="ECO:0000256" key="6">
    <source>
        <dbReference type="SAM" id="Phobius"/>
    </source>
</evidence>
<dbReference type="PANTHER" id="PTHR30341">
    <property type="entry name" value="SODIUM ION/PROTON ANTIPORTER NHAA-RELATED"/>
    <property type="match status" value="1"/>
</dbReference>
<accession>A0ABV9I8U0</accession>
<keyword evidence="8" id="KW-1185">Reference proteome</keyword>
<keyword evidence="5 6" id="KW-0472">Membrane</keyword>
<feature type="transmembrane region" description="Helical" evidence="6">
    <location>
        <begin position="33"/>
        <end position="52"/>
    </location>
</feature>
<keyword evidence="2" id="KW-1003">Cell membrane</keyword>
<dbReference type="RefSeq" id="WP_380060750.1">
    <property type="nucleotide sequence ID" value="NZ_JBHSEI010000002.1"/>
</dbReference>
<evidence type="ECO:0000313" key="7">
    <source>
        <dbReference type="EMBL" id="MFC4637715.1"/>
    </source>
</evidence>
<reference evidence="8" key="1">
    <citation type="journal article" date="2019" name="Int. J. Syst. Evol. Microbiol.">
        <title>The Global Catalogue of Microorganisms (GCM) 10K type strain sequencing project: providing services to taxonomists for standard genome sequencing and annotation.</title>
        <authorList>
            <consortium name="The Broad Institute Genomics Platform"/>
            <consortium name="The Broad Institute Genome Sequencing Center for Infectious Disease"/>
            <person name="Wu L."/>
            <person name="Ma J."/>
        </authorList>
    </citation>
    <scope>NUCLEOTIDE SEQUENCE [LARGE SCALE GENOMIC DNA]</scope>
    <source>
        <strain evidence="8">CCUG 55995</strain>
    </source>
</reference>
<dbReference type="InterPro" id="IPR004670">
    <property type="entry name" value="NhaA"/>
</dbReference>
<evidence type="ECO:0000256" key="4">
    <source>
        <dbReference type="ARBA" id="ARBA00022989"/>
    </source>
</evidence>
<dbReference type="Gene3D" id="1.20.1530.10">
    <property type="entry name" value="Na+/H+ antiporter like domain"/>
    <property type="match status" value="1"/>
</dbReference>
<keyword evidence="4 6" id="KW-1133">Transmembrane helix</keyword>
<dbReference type="EMBL" id="JBHSEI010000002">
    <property type="protein sequence ID" value="MFC4637715.1"/>
    <property type="molecule type" value="Genomic_DNA"/>
</dbReference>
<proteinExistence type="predicted"/>
<evidence type="ECO:0000256" key="2">
    <source>
        <dbReference type="ARBA" id="ARBA00022475"/>
    </source>
</evidence>
<keyword evidence="3 6" id="KW-0812">Transmembrane</keyword>
<evidence type="ECO:0000256" key="5">
    <source>
        <dbReference type="ARBA" id="ARBA00023136"/>
    </source>
</evidence>
<dbReference type="Pfam" id="PF06965">
    <property type="entry name" value="Na_H_antiport_1"/>
    <property type="match status" value="1"/>
</dbReference>
<comment type="caution">
    <text evidence="7">The sequence shown here is derived from an EMBL/GenBank/DDBJ whole genome shotgun (WGS) entry which is preliminary data.</text>
</comment>
<gene>
    <name evidence="7" type="ORF">ACFO0D_05095</name>
</gene>
<name>A0ABV9I8U0_9DEIO</name>
<protein>
    <submittedName>
        <fullName evidence="7">Na+/H+ antiporter NhaA</fullName>
    </submittedName>
</protein>
<comment type="subcellular location">
    <subcellularLocation>
        <location evidence="1">Cell inner membrane</location>
        <topology evidence="1">Multi-pass membrane protein</topology>
    </subcellularLocation>
</comment>
<evidence type="ECO:0000256" key="1">
    <source>
        <dbReference type="ARBA" id="ARBA00004429"/>
    </source>
</evidence>
<sequence length="62" mass="6274">MGSLVGIGFTVSLFVSNLAFEDAAGLTQAKLGVLAGTLLSALVGAVWLRVVLSRTSGHSSAR</sequence>